<dbReference type="InterPro" id="IPR036271">
    <property type="entry name" value="Tet_transcr_reg_TetR-rel_C_sf"/>
</dbReference>
<evidence type="ECO:0000256" key="1">
    <source>
        <dbReference type="ARBA" id="ARBA00023015"/>
    </source>
</evidence>
<dbReference type="AlphaFoldDB" id="A0A7D3W541"/>
<gene>
    <name evidence="6" type="ORF">ACTIVE_8069</name>
</gene>
<feature type="domain" description="HTH tetR-type" evidence="5">
    <location>
        <begin position="6"/>
        <end position="66"/>
    </location>
</feature>
<dbReference type="SUPFAM" id="SSF46689">
    <property type="entry name" value="Homeodomain-like"/>
    <property type="match status" value="1"/>
</dbReference>
<accession>A0A7D3W541</accession>
<dbReference type="Proteomes" id="UP000501240">
    <property type="component" value="Chromosome"/>
</dbReference>
<feature type="DNA-binding region" description="H-T-H motif" evidence="4">
    <location>
        <begin position="29"/>
        <end position="48"/>
    </location>
</feature>
<sequence>MRRSAAETREHLLEVAHDLFYWQGIRGVGVDRIAAEAGVAPTTLYRLFASKDDLITAYVTRADGLYKEWFEATAGDENRPARARILALFDEQTEQIQPDRCRGCPFLMALAEIPDAAHPAHQAAAGTKQWVHARFIELAASAGVADPEAVADQLALAFEGAYASVQALGAGGPARHARRLAELILDAATSS</sequence>
<dbReference type="EMBL" id="CP053892">
    <property type="protein sequence ID" value="QKG26416.1"/>
    <property type="molecule type" value="Genomic_DNA"/>
</dbReference>
<dbReference type="InterPro" id="IPR001647">
    <property type="entry name" value="HTH_TetR"/>
</dbReference>
<keyword evidence="3" id="KW-0804">Transcription</keyword>
<evidence type="ECO:0000256" key="3">
    <source>
        <dbReference type="ARBA" id="ARBA00023163"/>
    </source>
</evidence>
<keyword evidence="1" id="KW-0805">Transcription regulation</keyword>
<evidence type="ECO:0000256" key="4">
    <source>
        <dbReference type="PROSITE-ProRule" id="PRU00335"/>
    </source>
</evidence>
<evidence type="ECO:0000256" key="2">
    <source>
        <dbReference type="ARBA" id="ARBA00023125"/>
    </source>
</evidence>
<dbReference type="PANTHER" id="PTHR47506">
    <property type="entry name" value="TRANSCRIPTIONAL REGULATORY PROTEIN"/>
    <property type="match status" value="1"/>
</dbReference>
<keyword evidence="7" id="KW-1185">Reference proteome</keyword>
<dbReference type="PROSITE" id="PS50977">
    <property type="entry name" value="HTH_TETR_2"/>
    <property type="match status" value="1"/>
</dbReference>
<dbReference type="Pfam" id="PF00440">
    <property type="entry name" value="TetR_N"/>
    <property type="match status" value="1"/>
</dbReference>
<dbReference type="GO" id="GO:0003677">
    <property type="term" value="F:DNA binding"/>
    <property type="evidence" value="ECO:0007669"/>
    <property type="project" value="UniProtKB-UniRule"/>
</dbReference>
<dbReference type="Gene3D" id="1.10.357.10">
    <property type="entry name" value="Tetracycline Repressor, domain 2"/>
    <property type="match status" value="1"/>
</dbReference>
<evidence type="ECO:0000313" key="7">
    <source>
        <dbReference type="Proteomes" id="UP000501240"/>
    </source>
</evidence>
<protein>
    <submittedName>
        <fullName evidence="6">TetR family transcriptional regulator</fullName>
    </submittedName>
</protein>
<dbReference type="PRINTS" id="PR00455">
    <property type="entry name" value="HTHTETR"/>
</dbReference>
<dbReference type="RefSeq" id="WP_173099861.1">
    <property type="nucleotide sequence ID" value="NZ_CP053892.1"/>
</dbReference>
<keyword evidence="2 4" id="KW-0238">DNA-binding</keyword>
<dbReference type="SUPFAM" id="SSF48498">
    <property type="entry name" value="Tetracyclin repressor-like, C-terminal domain"/>
    <property type="match status" value="1"/>
</dbReference>
<dbReference type="InterPro" id="IPR009057">
    <property type="entry name" value="Homeodomain-like_sf"/>
</dbReference>
<evidence type="ECO:0000313" key="6">
    <source>
        <dbReference type="EMBL" id="QKG26416.1"/>
    </source>
</evidence>
<organism evidence="6 7">
    <name type="scientific">Actinomadura verrucosospora</name>
    <dbReference type="NCBI Taxonomy" id="46165"/>
    <lineage>
        <taxon>Bacteria</taxon>
        <taxon>Bacillati</taxon>
        <taxon>Actinomycetota</taxon>
        <taxon>Actinomycetes</taxon>
        <taxon>Streptosporangiales</taxon>
        <taxon>Thermomonosporaceae</taxon>
        <taxon>Actinomadura</taxon>
    </lineage>
</organism>
<dbReference type="PANTHER" id="PTHR47506:SF1">
    <property type="entry name" value="HTH-TYPE TRANSCRIPTIONAL REGULATOR YJDC"/>
    <property type="match status" value="1"/>
</dbReference>
<evidence type="ECO:0000259" key="5">
    <source>
        <dbReference type="PROSITE" id="PS50977"/>
    </source>
</evidence>
<proteinExistence type="predicted"/>
<name>A0A7D3W541_ACTVE</name>
<reference evidence="6 7" key="1">
    <citation type="submission" date="2020-05" db="EMBL/GenBank/DDBJ databases">
        <title>Actinomadura verrucosospora NRRL-B18236 (PFL_A860) Genome sequencing and assembly.</title>
        <authorList>
            <person name="Samborskyy M."/>
        </authorList>
    </citation>
    <scope>NUCLEOTIDE SEQUENCE [LARGE SCALE GENOMIC DNA]</scope>
    <source>
        <strain evidence="6 7">NRRL:B18236</strain>
    </source>
</reference>